<dbReference type="NCBIfam" id="NF040493">
    <property type="entry name" value="TA_anti_VapB"/>
    <property type="match status" value="1"/>
</dbReference>
<accession>A0A6T9Y4W0</accession>
<dbReference type="Gene3D" id="2.10.260.10">
    <property type="match status" value="1"/>
</dbReference>
<dbReference type="InterPro" id="IPR051734">
    <property type="entry name" value="VapB_TA_antitoxins"/>
</dbReference>
<dbReference type="RefSeq" id="WP_179984955.1">
    <property type="nucleotide sequence ID" value="NZ_LR812090.1"/>
</dbReference>
<dbReference type="PANTHER" id="PTHR37550">
    <property type="entry name" value="ANTITOXIN VAPB1"/>
    <property type="match status" value="1"/>
</dbReference>
<reference evidence="1 2" key="1">
    <citation type="submission" date="2020-06" db="EMBL/GenBank/DDBJ databases">
        <authorList>
            <person name="Duchaud E."/>
        </authorList>
    </citation>
    <scope>NUCLEOTIDE SEQUENCE [LARGE SCALE GENOMIC DNA]</scope>
    <source>
        <strain evidence="1">Alteromonas fortis</strain>
    </source>
</reference>
<protein>
    <submittedName>
        <fullName evidence="1">Antitoxin VapB2</fullName>
    </submittedName>
</protein>
<dbReference type="SUPFAM" id="SSF89447">
    <property type="entry name" value="AbrB/MazE/MraZ-like"/>
    <property type="match status" value="1"/>
</dbReference>
<dbReference type="EMBL" id="LR812090">
    <property type="protein sequence ID" value="CAB9495839.1"/>
    <property type="molecule type" value="Genomic_DNA"/>
</dbReference>
<dbReference type="PANTHER" id="PTHR37550:SF3">
    <property type="entry name" value="ANTITOXIN VAPB1"/>
    <property type="match status" value="1"/>
</dbReference>
<dbReference type="Proteomes" id="UP000509458">
    <property type="component" value="Chromosome"/>
</dbReference>
<gene>
    <name evidence="1" type="primary">vapB</name>
    <name evidence="1" type="ORF">ALFOR1_70214</name>
</gene>
<evidence type="ECO:0000313" key="1">
    <source>
        <dbReference type="EMBL" id="CAB9495839.1"/>
    </source>
</evidence>
<dbReference type="AlphaFoldDB" id="A0A6T9Y4W0"/>
<name>A0A6T9Y4W0_ALTMA</name>
<organism evidence="1 2">
    <name type="scientific">Alteromonas macleodii</name>
    <name type="common">Pseudoalteromonas macleodii</name>
    <dbReference type="NCBI Taxonomy" id="28108"/>
    <lineage>
        <taxon>Bacteria</taxon>
        <taxon>Pseudomonadati</taxon>
        <taxon>Pseudomonadota</taxon>
        <taxon>Gammaproteobacteria</taxon>
        <taxon>Alteromonadales</taxon>
        <taxon>Alteromonadaceae</taxon>
        <taxon>Alteromonas/Salinimonas group</taxon>
        <taxon>Alteromonas</taxon>
    </lineage>
</organism>
<dbReference type="InterPro" id="IPR037914">
    <property type="entry name" value="SpoVT-AbrB_sf"/>
</dbReference>
<sequence length="79" mass="9009">MTTAKIFMNNRSQAVRMPAEARFEESVKAVNVRVVGKERVLSPIENTWDSFFESSNSVTGDFMNERASQEQTARESFDD</sequence>
<dbReference type="InterPro" id="IPR047976">
    <property type="entry name" value="Anti_VapB2-like"/>
</dbReference>
<evidence type="ECO:0000313" key="2">
    <source>
        <dbReference type="Proteomes" id="UP000509458"/>
    </source>
</evidence>
<proteinExistence type="predicted"/>